<feature type="transmembrane region" description="Helical" evidence="8">
    <location>
        <begin position="448"/>
        <end position="469"/>
    </location>
</feature>
<feature type="transmembrane region" description="Helical" evidence="8">
    <location>
        <begin position="221"/>
        <end position="242"/>
    </location>
</feature>
<dbReference type="AlphaFoldDB" id="A0AA39GJ03"/>
<feature type="transmembrane region" description="Helical" evidence="8">
    <location>
        <begin position="290"/>
        <end position="315"/>
    </location>
</feature>
<keyword evidence="3 8" id="KW-0812">Transmembrane</keyword>
<evidence type="ECO:0000256" key="6">
    <source>
        <dbReference type="ARBA" id="ARBA00037968"/>
    </source>
</evidence>
<feature type="region of interest" description="Disordered" evidence="7">
    <location>
        <begin position="1"/>
        <end position="20"/>
    </location>
</feature>
<dbReference type="Gene3D" id="1.20.1250.20">
    <property type="entry name" value="MFS general substrate transporter like domains"/>
    <property type="match status" value="2"/>
</dbReference>
<sequence length="504" mass="55547">MTSVLESHEPADKTAAQKKNSVEIREFDRYTTALKIAAAHGNEEVDPHAERRLIRKIDWSLMPIMCFTYALQYYDKAIIGHAAIFGLREDLGLTDGLRYSNTTLILYCGFILGCYPIAYLGQKFPTAKVCSIICFLWGAVVLCTPACKGYAGFMANRFFLGLIESGVSPAFMLVTSKWYTNEEQVLRSSIWYSCSGGANLVTPLINYGLGSISGASLAGWQIMYIFAGSLTILWSVVIWFWFPDSPVTAKNLTEEERALAILRLRKNNTGFENTHLAPGQIWETLRSYQFWSVFLLSMLCSTAAGASNTFASLVFKGMGFSVFHTLLLNIPLGAMALVTILGSGYAGRVSKNMRHHIYTAACLPVIVGCCLLWQLGPKNVGGRVVGVYLVTFFGSCYVQVIAFGTSNFAGYTKKSVVAAGIFIAYCLGNIIGPLLFDAKFAPGYNQSFTGIMVCFAIAVIVCQATRFLLARENARRDAEYGPPGISHGLEDVTEKYNKDFRYQL</sequence>
<dbReference type="PANTHER" id="PTHR43791:SF74">
    <property type="entry name" value="TRANSPORTER, PUTATIVE (AFU_ORTHOLOGUE AFUA_1G17530)-RELATED"/>
    <property type="match status" value="1"/>
</dbReference>
<evidence type="ECO:0000256" key="7">
    <source>
        <dbReference type="SAM" id="MobiDB-lite"/>
    </source>
</evidence>
<proteinExistence type="inferred from homology"/>
<dbReference type="InterPro" id="IPR020846">
    <property type="entry name" value="MFS_dom"/>
</dbReference>
<evidence type="ECO:0000256" key="8">
    <source>
        <dbReference type="SAM" id="Phobius"/>
    </source>
</evidence>
<keyword evidence="4 8" id="KW-1133">Transmembrane helix</keyword>
<dbReference type="InterPro" id="IPR036259">
    <property type="entry name" value="MFS_trans_sf"/>
</dbReference>
<dbReference type="FunFam" id="1.20.1250.20:FF:000064">
    <property type="entry name" value="MFS allantoate transporter"/>
    <property type="match status" value="1"/>
</dbReference>
<dbReference type="PROSITE" id="PS50850">
    <property type="entry name" value="MFS"/>
    <property type="match status" value="1"/>
</dbReference>
<feature type="transmembrane region" description="Helical" evidence="8">
    <location>
        <begin position="387"/>
        <end position="409"/>
    </location>
</feature>
<comment type="caution">
    <text evidence="10">The sequence shown here is derived from an EMBL/GenBank/DDBJ whole genome shotgun (WGS) entry which is preliminary data.</text>
</comment>
<evidence type="ECO:0000256" key="2">
    <source>
        <dbReference type="ARBA" id="ARBA00022448"/>
    </source>
</evidence>
<feature type="transmembrane region" description="Helical" evidence="8">
    <location>
        <begin position="129"/>
        <end position="151"/>
    </location>
</feature>
<evidence type="ECO:0000256" key="3">
    <source>
        <dbReference type="ARBA" id="ARBA00022692"/>
    </source>
</evidence>
<evidence type="ECO:0000313" key="11">
    <source>
        <dbReference type="Proteomes" id="UP001175261"/>
    </source>
</evidence>
<dbReference type="GO" id="GO:0022857">
    <property type="term" value="F:transmembrane transporter activity"/>
    <property type="evidence" value="ECO:0007669"/>
    <property type="project" value="InterPro"/>
</dbReference>
<keyword evidence="2" id="KW-0813">Transport</keyword>
<feature type="transmembrane region" description="Helical" evidence="8">
    <location>
        <begin position="321"/>
        <end position="345"/>
    </location>
</feature>
<reference evidence="10" key="1">
    <citation type="submission" date="2022-10" db="EMBL/GenBank/DDBJ databases">
        <title>Determination and structural analysis of whole genome sequence of Sarocladium strictum F4-1.</title>
        <authorList>
            <person name="Hu L."/>
            <person name="Jiang Y."/>
        </authorList>
    </citation>
    <scope>NUCLEOTIDE SEQUENCE</scope>
    <source>
        <strain evidence="10">F4-1</strain>
    </source>
</reference>
<evidence type="ECO:0000259" key="9">
    <source>
        <dbReference type="PROSITE" id="PS50850"/>
    </source>
</evidence>
<feature type="transmembrane region" description="Helical" evidence="8">
    <location>
        <begin position="104"/>
        <end position="122"/>
    </location>
</feature>
<dbReference type="GO" id="GO:0016020">
    <property type="term" value="C:membrane"/>
    <property type="evidence" value="ECO:0007669"/>
    <property type="project" value="UniProtKB-SubCell"/>
</dbReference>
<feature type="transmembrane region" description="Helical" evidence="8">
    <location>
        <begin position="416"/>
        <end position="436"/>
    </location>
</feature>
<accession>A0AA39GJ03</accession>
<comment type="similarity">
    <text evidence="6">Belongs to the major facilitator superfamily. Allantoate permease family.</text>
</comment>
<organism evidence="10 11">
    <name type="scientific">Sarocladium strictum</name>
    <name type="common">Black bundle disease fungus</name>
    <name type="synonym">Acremonium strictum</name>
    <dbReference type="NCBI Taxonomy" id="5046"/>
    <lineage>
        <taxon>Eukaryota</taxon>
        <taxon>Fungi</taxon>
        <taxon>Dikarya</taxon>
        <taxon>Ascomycota</taxon>
        <taxon>Pezizomycotina</taxon>
        <taxon>Sordariomycetes</taxon>
        <taxon>Hypocreomycetidae</taxon>
        <taxon>Hypocreales</taxon>
        <taxon>Sarocladiaceae</taxon>
        <taxon>Sarocladium</taxon>
    </lineage>
</organism>
<keyword evidence="5 8" id="KW-0472">Membrane</keyword>
<protein>
    <recommendedName>
        <fullName evidence="9">Major facilitator superfamily (MFS) profile domain-containing protein</fullName>
    </recommendedName>
</protein>
<evidence type="ECO:0000256" key="5">
    <source>
        <dbReference type="ARBA" id="ARBA00023136"/>
    </source>
</evidence>
<feature type="domain" description="Major facilitator superfamily (MFS) profile" evidence="9">
    <location>
        <begin position="61"/>
        <end position="474"/>
    </location>
</feature>
<dbReference type="PANTHER" id="PTHR43791">
    <property type="entry name" value="PERMEASE-RELATED"/>
    <property type="match status" value="1"/>
</dbReference>
<gene>
    <name evidence="10" type="ORF">NLU13_5821</name>
</gene>
<feature type="transmembrane region" description="Helical" evidence="8">
    <location>
        <begin position="357"/>
        <end position="375"/>
    </location>
</feature>
<dbReference type="Pfam" id="PF07690">
    <property type="entry name" value="MFS_1"/>
    <property type="match status" value="1"/>
</dbReference>
<keyword evidence="11" id="KW-1185">Reference proteome</keyword>
<feature type="compositionally biased region" description="Basic and acidic residues" evidence="7">
    <location>
        <begin position="1"/>
        <end position="12"/>
    </location>
</feature>
<evidence type="ECO:0000256" key="1">
    <source>
        <dbReference type="ARBA" id="ARBA00004141"/>
    </source>
</evidence>
<name>A0AA39GJ03_SARSR</name>
<dbReference type="SUPFAM" id="SSF103473">
    <property type="entry name" value="MFS general substrate transporter"/>
    <property type="match status" value="1"/>
</dbReference>
<evidence type="ECO:0000256" key="4">
    <source>
        <dbReference type="ARBA" id="ARBA00022989"/>
    </source>
</evidence>
<evidence type="ECO:0000313" key="10">
    <source>
        <dbReference type="EMBL" id="KAK0387508.1"/>
    </source>
</evidence>
<dbReference type="EMBL" id="JAPDFR010000004">
    <property type="protein sequence ID" value="KAK0387508.1"/>
    <property type="molecule type" value="Genomic_DNA"/>
</dbReference>
<dbReference type="Proteomes" id="UP001175261">
    <property type="component" value="Unassembled WGS sequence"/>
</dbReference>
<dbReference type="InterPro" id="IPR011701">
    <property type="entry name" value="MFS"/>
</dbReference>
<comment type="subcellular location">
    <subcellularLocation>
        <location evidence="1">Membrane</location>
        <topology evidence="1">Multi-pass membrane protein</topology>
    </subcellularLocation>
</comment>